<dbReference type="EMBL" id="JBHSBV010000006">
    <property type="protein sequence ID" value="MFC4202684.1"/>
    <property type="molecule type" value="Genomic_DNA"/>
</dbReference>
<proteinExistence type="predicted"/>
<comment type="caution">
    <text evidence="3">The sequence shown here is derived from an EMBL/GenBank/DDBJ whole genome shotgun (WGS) entry which is preliminary data.</text>
</comment>
<dbReference type="PANTHER" id="PTHR43031:SF18">
    <property type="entry name" value="RHODANESE-RELATED SULFURTRANSFERASES"/>
    <property type="match status" value="1"/>
</dbReference>
<dbReference type="SMART" id="SM00450">
    <property type="entry name" value="RHOD"/>
    <property type="match status" value="1"/>
</dbReference>
<feature type="transmembrane region" description="Helical" evidence="1">
    <location>
        <begin position="6"/>
        <end position="25"/>
    </location>
</feature>
<dbReference type="Proteomes" id="UP001595848">
    <property type="component" value="Unassembled WGS sequence"/>
</dbReference>
<dbReference type="Gene3D" id="3.40.250.10">
    <property type="entry name" value="Rhodanese-like domain"/>
    <property type="match status" value="1"/>
</dbReference>
<evidence type="ECO:0000256" key="1">
    <source>
        <dbReference type="SAM" id="Phobius"/>
    </source>
</evidence>
<keyword evidence="4" id="KW-1185">Reference proteome</keyword>
<gene>
    <name evidence="3" type="ORF">ACFOY1_17165</name>
</gene>
<evidence type="ECO:0000313" key="4">
    <source>
        <dbReference type="Proteomes" id="UP001595848"/>
    </source>
</evidence>
<dbReference type="Pfam" id="PF00581">
    <property type="entry name" value="Rhodanese"/>
    <property type="match status" value="1"/>
</dbReference>
<dbReference type="CDD" id="cd00158">
    <property type="entry name" value="RHOD"/>
    <property type="match status" value="1"/>
</dbReference>
<keyword evidence="1" id="KW-0472">Membrane</keyword>
<dbReference type="InterPro" id="IPR036873">
    <property type="entry name" value="Rhodanese-like_dom_sf"/>
</dbReference>
<dbReference type="InterPro" id="IPR050229">
    <property type="entry name" value="GlpE_sulfurtransferase"/>
</dbReference>
<dbReference type="PROSITE" id="PS50206">
    <property type="entry name" value="RHODANESE_3"/>
    <property type="match status" value="1"/>
</dbReference>
<dbReference type="PANTHER" id="PTHR43031">
    <property type="entry name" value="FAD-DEPENDENT OXIDOREDUCTASE"/>
    <property type="match status" value="1"/>
</dbReference>
<feature type="domain" description="Rhodanese" evidence="2">
    <location>
        <begin position="47"/>
        <end position="134"/>
    </location>
</feature>
<dbReference type="RefSeq" id="WP_343218768.1">
    <property type="nucleotide sequence ID" value="NZ_JAHTBN010000011.1"/>
</dbReference>
<evidence type="ECO:0000259" key="2">
    <source>
        <dbReference type="PROSITE" id="PS50206"/>
    </source>
</evidence>
<organism evidence="3 4">
    <name type="scientific">Candidimonas humi</name>
    <dbReference type="NCBI Taxonomy" id="683355"/>
    <lineage>
        <taxon>Bacteria</taxon>
        <taxon>Pseudomonadati</taxon>
        <taxon>Pseudomonadota</taxon>
        <taxon>Betaproteobacteria</taxon>
        <taxon>Burkholderiales</taxon>
        <taxon>Alcaligenaceae</taxon>
        <taxon>Candidimonas</taxon>
    </lineage>
</organism>
<dbReference type="InterPro" id="IPR001763">
    <property type="entry name" value="Rhodanese-like_dom"/>
</dbReference>
<reference evidence="4" key="1">
    <citation type="journal article" date="2019" name="Int. J. Syst. Evol. Microbiol.">
        <title>The Global Catalogue of Microorganisms (GCM) 10K type strain sequencing project: providing services to taxonomists for standard genome sequencing and annotation.</title>
        <authorList>
            <consortium name="The Broad Institute Genomics Platform"/>
            <consortium name="The Broad Institute Genome Sequencing Center for Infectious Disease"/>
            <person name="Wu L."/>
            <person name="Ma J."/>
        </authorList>
    </citation>
    <scope>NUCLEOTIDE SEQUENCE [LARGE SCALE GENOMIC DNA]</scope>
    <source>
        <strain evidence="4">LMG 24813</strain>
    </source>
</reference>
<keyword evidence="1" id="KW-0812">Transmembrane</keyword>
<protein>
    <submittedName>
        <fullName evidence="3">Rhodanese-like domain-containing protein</fullName>
    </submittedName>
</protein>
<sequence length="136" mass="14343">MDFLLSQNNLYIVIIALVSGGMLLWPSLTKGRGGNAVSVQEAIQLANQRQAIFVDVRTPEQFKAGSIAQARNIPAAELAAKAAGLPKNKPVILVCDQGRESARAVAVLRKQGLEAVSLEGGLRGWTQGGLPLGKKA</sequence>
<keyword evidence="1" id="KW-1133">Transmembrane helix</keyword>
<accession>A0ABV8P0H1</accession>
<name>A0ABV8P0H1_9BURK</name>
<evidence type="ECO:0000313" key="3">
    <source>
        <dbReference type="EMBL" id="MFC4202684.1"/>
    </source>
</evidence>
<dbReference type="SUPFAM" id="SSF52821">
    <property type="entry name" value="Rhodanese/Cell cycle control phosphatase"/>
    <property type="match status" value="1"/>
</dbReference>